<dbReference type="PANTHER" id="PTHR23177:SF64">
    <property type="entry name" value="RHO GTPASE-ACTIVATING PROTEIN 1"/>
    <property type="match status" value="1"/>
</dbReference>
<feature type="region of interest" description="Disordered" evidence="2">
    <location>
        <begin position="100"/>
        <end position="124"/>
    </location>
</feature>
<name>A0AAV3NKR9_LITER</name>
<dbReference type="GO" id="GO:0005096">
    <property type="term" value="F:GTPase activator activity"/>
    <property type="evidence" value="ECO:0007669"/>
    <property type="project" value="UniProtKB-KW"/>
</dbReference>
<sequence>MNDVIHDVVVSLDDKKPENKFEQFQDEGFFNCGDVAFERMIQSKKSRSQEMDSEDLNKIASSPKNSVKMADPLTALMYAVQVMNFLKTLIERTLRERQDTAIEPPRISQLKPSDEDGHQKPSQLPNENVAELDEINGHVFVVEEHDSETVSDSYHLDNISDEEVISYSSSTEEYDGSESCETPNQEYIISTVRDGAMGCRNTSTRISKIPQSSDPNQAKSVGQQLIAQSVATEAKSKGISNLSRINSITERVEAWR</sequence>
<dbReference type="InterPro" id="IPR044785">
    <property type="entry name" value="RopGAP1-5"/>
</dbReference>
<evidence type="ECO:0000256" key="1">
    <source>
        <dbReference type="ARBA" id="ARBA00022468"/>
    </source>
</evidence>
<accession>A0AAV3NKR9</accession>
<protein>
    <submittedName>
        <fullName evidence="3">Cytoskeletal protein</fullName>
    </submittedName>
</protein>
<evidence type="ECO:0000256" key="2">
    <source>
        <dbReference type="SAM" id="MobiDB-lite"/>
    </source>
</evidence>
<keyword evidence="4" id="KW-1185">Reference proteome</keyword>
<dbReference type="PANTHER" id="PTHR23177">
    <property type="entry name" value="MKIAA1688 PROTEIN"/>
    <property type="match status" value="1"/>
</dbReference>
<dbReference type="AlphaFoldDB" id="A0AAV3NKR9"/>
<evidence type="ECO:0000313" key="3">
    <source>
        <dbReference type="EMBL" id="GAA0139528.1"/>
    </source>
</evidence>
<organism evidence="3 4">
    <name type="scientific">Lithospermum erythrorhizon</name>
    <name type="common">Purple gromwell</name>
    <name type="synonym">Lithospermum officinale var. erythrorhizon</name>
    <dbReference type="NCBI Taxonomy" id="34254"/>
    <lineage>
        <taxon>Eukaryota</taxon>
        <taxon>Viridiplantae</taxon>
        <taxon>Streptophyta</taxon>
        <taxon>Embryophyta</taxon>
        <taxon>Tracheophyta</taxon>
        <taxon>Spermatophyta</taxon>
        <taxon>Magnoliopsida</taxon>
        <taxon>eudicotyledons</taxon>
        <taxon>Gunneridae</taxon>
        <taxon>Pentapetalae</taxon>
        <taxon>asterids</taxon>
        <taxon>lamiids</taxon>
        <taxon>Boraginales</taxon>
        <taxon>Boraginaceae</taxon>
        <taxon>Boraginoideae</taxon>
        <taxon>Lithospermeae</taxon>
        <taxon>Lithospermum</taxon>
    </lineage>
</organism>
<dbReference type="EMBL" id="BAABME010030062">
    <property type="protein sequence ID" value="GAA0139528.1"/>
    <property type="molecule type" value="Genomic_DNA"/>
</dbReference>
<comment type="caution">
    <text evidence="3">The sequence shown here is derived from an EMBL/GenBank/DDBJ whole genome shotgun (WGS) entry which is preliminary data.</text>
</comment>
<keyword evidence="1" id="KW-0343">GTPase activation</keyword>
<dbReference type="Proteomes" id="UP001454036">
    <property type="component" value="Unassembled WGS sequence"/>
</dbReference>
<evidence type="ECO:0000313" key="4">
    <source>
        <dbReference type="Proteomes" id="UP001454036"/>
    </source>
</evidence>
<reference evidence="3 4" key="1">
    <citation type="submission" date="2024-01" db="EMBL/GenBank/DDBJ databases">
        <title>The complete chloroplast genome sequence of Lithospermum erythrorhizon: insights into the phylogenetic relationship among Boraginaceae species and the maternal lineages of purple gromwells.</title>
        <authorList>
            <person name="Okada T."/>
            <person name="Watanabe K."/>
        </authorList>
    </citation>
    <scope>NUCLEOTIDE SEQUENCE [LARGE SCALE GENOMIC DNA]</scope>
</reference>
<proteinExistence type="predicted"/>
<gene>
    <name evidence="3" type="ORF">LIER_42581</name>
</gene>